<evidence type="ECO:0000256" key="10">
    <source>
        <dbReference type="HAMAP-Rule" id="MF_00240"/>
    </source>
</evidence>
<dbReference type="GO" id="GO:0042597">
    <property type="term" value="C:periplasmic space"/>
    <property type="evidence" value="ECO:0007669"/>
    <property type="project" value="UniProtKB-SubCell"/>
</dbReference>
<dbReference type="InterPro" id="IPR004564">
    <property type="entry name" value="OM_lipoprot_carrier_LolA-like"/>
</dbReference>
<evidence type="ECO:0000256" key="11">
    <source>
        <dbReference type="SAM" id="Phobius"/>
    </source>
</evidence>
<keyword evidence="8 10" id="KW-0653">Protein transport</keyword>
<accession>A0A2N6CYJ0</accession>
<comment type="subcellular location">
    <subcellularLocation>
        <location evidence="1 10">Periplasm</location>
    </subcellularLocation>
</comment>
<dbReference type="PANTHER" id="PTHR35869">
    <property type="entry name" value="OUTER-MEMBRANE LIPOPROTEIN CARRIER PROTEIN"/>
    <property type="match status" value="1"/>
</dbReference>
<evidence type="ECO:0000256" key="1">
    <source>
        <dbReference type="ARBA" id="ARBA00004418"/>
    </source>
</evidence>
<evidence type="ECO:0000256" key="2">
    <source>
        <dbReference type="ARBA" id="ARBA00007615"/>
    </source>
</evidence>
<dbReference type="Gene3D" id="2.50.20.10">
    <property type="entry name" value="Lipoprotein localisation LolA/LolB/LppX"/>
    <property type="match status" value="1"/>
</dbReference>
<evidence type="ECO:0000313" key="12">
    <source>
        <dbReference type="EMBL" id="PLX62401.1"/>
    </source>
</evidence>
<dbReference type="AlphaFoldDB" id="A0A2N6CYJ0"/>
<keyword evidence="6" id="KW-0732">Signal</keyword>
<name>A0A2N6CYJ0_9GAMM</name>
<evidence type="ECO:0000313" key="13">
    <source>
        <dbReference type="Proteomes" id="UP000235015"/>
    </source>
</evidence>
<keyword evidence="11" id="KW-1133">Transmembrane helix</keyword>
<evidence type="ECO:0000256" key="5">
    <source>
        <dbReference type="ARBA" id="ARBA00022448"/>
    </source>
</evidence>
<evidence type="ECO:0000256" key="3">
    <source>
        <dbReference type="ARBA" id="ARBA00011245"/>
    </source>
</evidence>
<dbReference type="STRING" id="1111735.GCA_000428045_02355"/>
<keyword evidence="11" id="KW-0472">Membrane</keyword>
<evidence type="ECO:0000256" key="9">
    <source>
        <dbReference type="ARBA" id="ARBA00023186"/>
    </source>
</evidence>
<evidence type="ECO:0000256" key="8">
    <source>
        <dbReference type="ARBA" id="ARBA00022927"/>
    </source>
</evidence>
<dbReference type="GO" id="GO:0044874">
    <property type="term" value="P:lipoprotein localization to outer membrane"/>
    <property type="evidence" value="ECO:0007669"/>
    <property type="project" value="UniProtKB-UniRule"/>
</dbReference>
<dbReference type="PANTHER" id="PTHR35869:SF1">
    <property type="entry name" value="OUTER-MEMBRANE LIPOPROTEIN CARRIER PROTEIN"/>
    <property type="match status" value="1"/>
</dbReference>
<evidence type="ECO:0000256" key="6">
    <source>
        <dbReference type="ARBA" id="ARBA00022729"/>
    </source>
</evidence>
<dbReference type="CDD" id="cd16325">
    <property type="entry name" value="LolA"/>
    <property type="match status" value="1"/>
</dbReference>
<keyword evidence="12" id="KW-0449">Lipoprotein</keyword>
<keyword evidence="11" id="KW-0812">Transmembrane</keyword>
<comment type="similarity">
    <text evidence="2 10">Belongs to the LolA family.</text>
</comment>
<dbReference type="SUPFAM" id="SSF89392">
    <property type="entry name" value="Prokaryotic lipoproteins and lipoprotein localization factors"/>
    <property type="match status" value="1"/>
</dbReference>
<dbReference type="GO" id="GO:0042953">
    <property type="term" value="P:lipoprotein transport"/>
    <property type="evidence" value="ECO:0007669"/>
    <property type="project" value="InterPro"/>
</dbReference>
<reference evidence="12 13" key="1">
    <citation type="submission" date="2017-11" db="EMBL/GenBank/DDBJ databases">
        <title>Genome-resolved metagenomics identifies genetic mobility, metabolic interactions, and unexpected diversity in perchlorate-reducing communities.</title>
        <authorList>
            <person name="Barnum T.P."/>
            <person name="Figueroa I.A."/>
            <person name="Carlstrom C.I."/>
            <person name="Lucas L.N."/>
            <person name="Engelbrektson A.L."/>
            <person name="Coates J.D."/>
        </authorList>
    </citation>
    <scope>NUCLEOTIDE SEQUENCE [LARGE SCALE GENOMIC DNA]</scope>
    <source>
        <strain evidence="12">BM301</strain>
    </source>
</reference>
<dbReference type="InterPro" id="IPR018323">
    <property type="entry name" value="OM_lipoprot_carrier_LolA_Pbac"/>
</dbReference>
<organism evidence="12 13">
    <name type="scientific">Sedimenticola selenatireducens</name>
    <dbReference type="NCBI Taxonomy" id="191960"/>
    <lineage>
        <taxon>Bacteria</taxon>
        <taxon>Pseudomonadati</taxon>
        <taxon>Pseudomonadota</taxon>
        <taxon>Gammaproteobacteria</taxon>
        <taxon>Chromatiales</taxon>
        <taxon>Sedimenticolaceae</taxon>
        <taxon>Sedimenticola</taxon>
    </lineage>
</organism>
<comment type="caution">
    <text evidence="12">The sequence shown here is derived from an EMBL/GenBank/DDBJ whole genome shotgun (WGS) entry which is preliminary data.</text>
</comment>
<dbReference type="NCBIfam" id="TIGR00547">
    <property type="entry name" value="lolA"/>
    <property type="match status" value="1"/>
</dbReference>
<keyword evidence="7 10" id="KW-0574">Periplasm</keyword>
<feature type="transmembrane region" description="Helical" evidence="11">
    <location>
        <begin position="40"/>
        <end position="58"/>
    </location>
</feature>
<dbReference type="EMBL" id="PKUN01000005">
    <property type="protein sequence ID" value="PLX62401.1"/>
    <property type="molecule type" value="Genomic_DNA"/>
</dbReference>
<dbReference type="InterPro" id="IPR029046">
    <property type="entry name" value="LolA/LolB/LppX"/>
</dbReference>
<proteinExistence type="inferred from homology"/>
<gene>
    <name evidence="10 12" type="primary">lolA</name>
    <name evidence="12" type="ORF">C0630_06010</name>
</gene>
<evidence type="ECO:0000256" key="4">
    <source>
        <dbReference type="ARBA" id="ARBA00014035"/>
    </source>
</evidence>
<dbReference type="Proteomes" id="UP000235015">
    <property type="component" value="Unassembled WGS sequence"/>
</dbReference>
<evidence type="ECO:0000256" key="7">
    <source>
        <dbReference type="ARBA" id="ARBA00022764"/>
    </source>
</evidence>
<comment type="function">
    <text evidence="10">Participates in the translocation of lipoproteins from the inner membrane to the outer membrane. Only forms a complex with a lipoprotein if the residue after the N-terminal Cys is not an aspartate (The Asp acts as a targeting signal to indicate that the lipoprotein should stay in the inner membrane).</text>
</comment>
<protein>
    <recommendedName>
        <fullName evidence="4 10">Outer-membrane lipoprotein carrier protein</fullName>
    </recommendedName>
</protein>
<keyword evidence="5 10" id="KW-0813">Transport</keyword>
<dbReference type="Pfam" id="PF03548">
    <property type="entry name" value="LolA"/>
    <property type="match status" value="1"/>
</dbReference>
<keyword evidence="9 10" id="KW-0143">Chaperone</keyword>
<sequence length="239" mass="27823">MKRWSGPVSSLPPSPTVTVKCWHLHPQRCDVIKYSKTHKWLLLLLLLIVAPVSASSSLQQMERFLTDMQSLQAHFEQSVLDPQQRQAARSQGVFSMQRPGRFRWDYSEPDKQQIIADGRQIWLLDPELEQVSVQTQEGALQGTPAMFLIGGDPVEKHFEVVDIGDSQGFAWVELIPRDKESQFIRVLLAFHDNLLQRMEMTDTFGQITRFQFYDIQQNPTFKPGFFVFTRPDYYDLYQR</sequence>
<comment type="subunit">
    <text evidence="3 10">Monomer.</text>
</comment>
<dbReference type="HAMAP" id="MF_00240">
    <property type="entry name" value="LolA"/>
    <property type="match status" value="1"/>
</dbReference>